<evidence type="ECO:0008006" key="3">
    <source>
        <dbReference type="Google" id="ProtNLM"/>
    </source>
</evidence>
<dbReference type="EMBL" id="NBBI01000012">
    <property type="protein sequence ID" value="OWK27630.1"/>
    <property type="molecule type" value="Genomic_DNA"/>
</dbReference>
<sequence>MTELMSGDATPRLHLPLLHAGQAQKEVDHNEALALLDLAVQPVVLAIGLDVPPSQPAAGDCWIVGGDPVGDWAGQAHALAGWTVGGWRFVAPRPGMTVWRSTDGLTARYADGAWHIGEVRAATLVLNGQELLGAPQAPIGTPSGGEMIDHQAREALEAVLETLRVHHLIRR</sequence>
<gene>
    <name evidence="1" type="ORF">SPDO_32180</name>
</gene>
<evidence type="ECO:0000313" key="2">
    <source>
        <dbReference type="Proteomes" id="UP000197290"/>
    </source>
</evidence>
<dbReference type="RefSeq" id="WP_245829581.1">
    <property type="nucleotide sequence ID" value="NZ_NBBI01000012.1"/>
</dbReference>
<name>A0A245ZD55_9SPHN</name>
<dbReference type="Proteomes" id="UP000197290">
    <property type="component" value="Unassembled WGS sequence"/>
</dbReference>
<comment type="caution">
    <text evidence="1">The sequence shown here is derived from an EMBL/GenBank/DDBJ whole genome shotgun (WGS) entry which is preliminary data.</text>
</comment>
<evidence type="ECO:0000313" key="1">
    <source>
        <dbReference type="EMBL" id="OWK27630.1"/>
    </source>
</evidence>
<reference evidence="1 2" key="1">
    <citation type="submission" date="2017-03" db="EMBL/GenBank/DDBJ databases">
        <title>Genome sequence of Sphingomonas dokdonensis DSM 21029.</title>
        <authorList>
            <person name="Poehlein A."/>
            <person name="Wuebbeler J.H."/>
            <person name="Steinbuechel A."/>
            <person name="Daniel R."/>
        </authorList>
    </citation>
    <scope>NUCLEOTIDE SEQUENCE [LARGE SCALE GENOMIC DNA]</scope>
    <source>
        <strain evidence="1 2">DSM 21029</strain>
    </source>
</reference>
<dbReference type="InterPro" id="IPR021251">
    <property type="entry name" value="DUF2793"/>
</dbReference>
<keyword evidence="2" id="KW-1185">Reference proteome</keyword>
<proteinExistence type="predicted"/>
<protein>
    <recommendedName>
        <fullName evidence="3">DUF2793 domain-containing protein</fullName>
    </recommendedName>
</protein>
<dbReference type="Pfam" id="PF10983">
    <property type="entry name" value="DUF2793"/>
    <property type="match status" value="1"/>
</dbReference>
<accession>A0A245ZD55</accession>
<dbReference type="AlphaFoldDB" id="A0A245ZD55"/>
<organism evidence="1 2">
    <name type="scientific">Sphingomonas dokdonensis</name>
    <dbReference type="NCBI Taxonomy" id="344880"/>
    <lineage>
        <taxon>Bacteria</taxon>
        <taxon>Pseudomonadati</taxon>
        <taxon>Pseudomonadota</taxon>
        <taxon>Alphaproteobacteria</taxon>
        <taxon>Sphingomonadales</taxon>
        <taxon>Sphingomonadaceae</taxon>
        <taxon>Sphingomonas</taxon>
    </lineage>
</organism>